<evidence type="ECO:0000259" key="12">
    <source>
        <dbReference type="PROSITE" id="PS51872"/>
    </source>
</evidence>
<evidence type="ECO:0000256" key="2">
    <source>
        <dbReference type="ARBA" id="ARBA00022553"/>
    </source>
</evidence>
<evidence type="ECO:0000256" key="5">
    <source>
        <dbReference type="ARBA" id="ARBA00022786"/>
    </source>
</evidence>
<dbReference type="GO" id="GO:0007088">
    <property type="term" value="P:regulation of mitotic nuclear division"/>
    <property type="evidence" value="ECO:0007669"/>
    <property type="project" value="InterPro"/>
</dbReference>
<evidence type="ECO:0000313" key="14">
    <source>
        <dbReference type="RefSeq" id="XP_030046052.1"/>
    </source>
</evidence>
<evidence type="ECO:0000256" key="11">
    <source>
        <dbReference type="SAM" id="MobiDB-lite"/>
    </source>
</evidence>
<keyword evidence="4 10" id="KW-0863">Zinc-finger</keyword>
<evidence type="ECO:0000256" key="4">
    <source>
        <dbReference type="ARBA" id="ARBA00022771"/>
    </source>
</evidence>
<protein>
    <recommendedName>
        <fullName evidence="9">F-box only protein 43</fullName>
    </recommendedName>
</protein>
<dbReference type="Gene3D" id="2.20.25.20">
    <property type="match status" value="1"/>
</dbReference>
<dbReference type="GO" id="GO:0045835">
    <property type="term" value="P:negative regulation of meiotic nuclear division"/>
    <property type="evidence" value="ECO:0007669"/>
    <property type="project" value="InterPro"/>
</dbReference>
<reference evidence="14" key="1">
    <citation type="submission" date="2025-08" db="UniProtKB">
        <authorList>
            <consortium name="RefSeq"/>
        </authorList>
    </citation>
    <scope>IDENTIFICATION</scope>
</reference>
<dbReference type="GeneID" id="115460417"/>
<dbReference type="GO" id="GO:0005634">
    <property type="term" value="C:nucleus"/>
    <property type="evidence" value="ECO:0007669"/>
    <property type="project" value="TreeGrafter"/>
</dbReference>
<dbReference type="GO" id="GO:0051321">
    <property type="term" value="P:meiotic cell cycle"/>
    <property type="evidence" value="ECO:0007669"/>
    <property type="project" value="UniProtKB-KW"/>
</dbReference>
<dbReference type="FunCoup" id="A0A6P7WS88">
    <property type="interactions" value="1194"/>
</dbReference>
<organism evidence="13 14">
    <name type="scientific">Microcaecilia unicolor</name>
    <dbReference type="NCBI Taxonomy" id="1415580"/>
    <lineage>
        <taxon>Eukaryota</taxon>
        <taxon>Metazoa</taxon>
        <taxon>Chordata</taxon>
        <taxon>Craniata</taxon>
        <taxon>Vertebrata</taxon>
        <taxon>Euteleostomi</taxon>
        <taxon>Amphibia</taxon>
        <taxon>Gymnophiona</taxon>
        <taxon>Siphonopidae</taxon>
        <taxon>Microcaecilia</taxon>
    </lineage>
</organism>
<dbReference type="RefSeq" id="XP_030046052.1">
    <property type="nucleotide sequence ID" value="XM_030190192.1"/>
</dbReference>
<evidence type="ECO:0000256" key="3">
    <source>
        <dbReference type="ARBA" id="ARBA00022723"/>
    </source>
</evidence>
<feature type="compositionally biased region" description="Basic and acidic residues" evidence="11">
    <location>
        <begin position="352"/>
        <end position="363"/>
    </location>
</feature>
<feature type="domain" description="ZBR-type" evidence="12">
    <location>
        <begin position="606"/>
        <end position="654"/>
    </location>
</feature>
<keyword evidence="13" id="KW-1185">Reference proteome</keyword>
<sequence>MTETHFISSSFPARNILDSPSAYVNCPGYKDSCSTSLSGDSGYNESLQATICDHTDTSYDVLDPRSLTLLHEDSENVDPTLPFSAFSPIEIEKYPLLVNRKEVNGILTDLYETPKVPKKVLLRKRLLISKTPSGNVECLDTPSSFIGNHEKGICLQQISFEADVTNRSLHSPGNVDYKPIGSSTLKTEESVAPGQKRRLAFSQQRTSTLEDPKCENNLMTEIEYLSPVQYSKYSENVDGSLMNFDENTCPKLLNTPVSCKFNLEKSEDEFLTPISNLAANLNFQLSNIVTPLAVEVCDLDFSGTEDSAFHSLDKSQDTSADHESSFQELFQKQRETPKALLIRSRPRKVERSRRLSTLRERGSQSEAEEEQNEIELITSEYKLKVLRSSVTEDHEHDVNEEDSENSVLKLEDLSGTPALQIVHEMIVRSKRKRPEQTTVQILLGHAEGAETSEMEDILSRLIGKKMGIEKIDILAELKCRNLKHVLAIVLDASTVESICSIWEVSRIWREIVVQDKNANERRKLYLEQLKTETEGHLLRAEDAATRLNLLSRSALRSVQAQANSIYHTPSSHKEILMSKRCHSVPQLSSKQEEYLKVAKTLFSDEAIKPCPRCQYPAKYQPLKKRGLCCQKDCAFDFCILCLCTFHGSKECNSGSAKRRSKKDALPGSAQSKRNLKRL</sequence>
<dbReference type="Proteomes" id="UP000515156">
    <property type="component" value="Chromosome 1"/>
</dbReference>
<dbReference type="AlphaFoldDB" id="A0A6P7WS88"/>
<evidence type="ECO:0000313" key="13">
    <source>
        <dbReference type="Proteomes" id="UP000515156"/>
    </source>
</evidence>
<keyword evidence="5" id="KW-0833">Ubl conjugation pathway</keyword>
<dbReference type="FunFam" id="1.20.1280.50:FF:000046">
    <property type="entry name" value="F-box protein 43"/>
    <property type="match status" value="1"/>
</dbReference>
<evidence type="ECO:0000256" key="6">
    <source>
        <dbReference type="ARBA" id="ARBA00022833"/>
    </source>
</evidence>
<evidence type="ECO:0000256" key="1">
    <source>
        <dbReference type="ARBA" id="ARBA00004906"/>
    </source>
</evidence>
<keyword evidence="6" id="KW-0862">Zinc</keyword>
<dbReference type="UniPathway" id="UPA00143"/>
<keyword evidence="2" id="KW-0597">Phosphoprotein</keyword>
<dbReference type="CTD" id="286151"/>
<keyword evidence="3" id="KW-0479">Metal-binding</keyword>
<comment type="pathway">
    <text evidence="1">Protein modification; protein ubiquitination.</text>
</comment>
<dbReference type="InterPro" id="IPR047147">
    <property type="entry name" value="FBX5_43"/>
</dbReference>
<dbReference type="GO" id="GO:0016567">
    <property type="term" value="P:protein ubiquitination"/>
    <property type="evidence" value="ECO:0007669"/>
    <property type="project" value="UniProtKB-UniPathway"/>
</dbReference>
<dbReference type="FunFam" id="2.20.25.20:FF:000006">
    <property type="entry name" value="F-box only protein 5"/>
    <property type="match status" value="1"/>
</dbReference>
<keyword evidence="8" id="KW-0469">Meiosis</keyword>
<dbReference type="KEGG" id="muo:115460417"/>
<name>A0A6P7WS88_9AMPH</name>
<evidence type="ECO:0000256" key="9">
    <source>
        <dbReference type="ARBA" id="ARBA00068913"/>
    </source>
</evidence>
<proteinExistence type="predicted"/>
<evidence type="ECO:0000256" key="7">
    <source>
        <dbReference type="ARBA" id="ARBA00022843"/>
    </source>
</evidence>
<evidence type="ECO:0000256" key="8">
    <source>
        <dbReference type="ARBA" id="ARBA00023254"/>
    </source>
</evidence>
<gene>
    <name evidence="14" type="primary">FBXO43</name>
</gene>
<feature type="region of interest" description="Disordered" evidence="11">
    <location>
        <begin position="180"/>
        <end position="206"/>
    </location>
</feature>
<dbReference type="InterPro" id="IPR044064">
    <property type="entry name" value="ZF_ZBR"/>
</dbReference>
<keyword evidence="7" id="KW-0832">Ubl conjugation</keyword>
<dbReference type="PANTHER" id="PTHR15493:SF1">
    <property type="entry name" value="F-BOX ONLY PROTEIN 43"/>
    <property type="match status" value="1"/>
</dbReference>
<evidence type="ECO:0000256" key="10">
    <source>
        <dbReference type="PROSITE-ProRule" id="PRU01220"/>
    </source>
</evidence>
<accession>A0A6P7WS88</accession>
<feature type="region of interest" description="Disordered" evidence="11">
    <location>
        <begin position="352"/>
        <end position="372"/>
    </location>
</feature>
<dbReference type="PANTHER" id="PTHR15493">
    <property type="entry name" value="F-BOX ONLY PROTEIN 5 AND 43"/>
    <property type="match status" value="1"/>
</dbReference>
<dbReference type="OrthoDB" id="9984940at2759"/>
<dbReference type="CDD" id="cd20365">
    <property type="entry name" value="BRcat_RBR_FBXO43"/>
    <property type="match status" value="1"/>
</dbReference>
<dbReference type="GO" id="GO:0008270">
    <property type="term" value="F:zinc ion binding"/>
    <property type="evidence" value="ECO:0007669"/>
    <property type="project" value="UniProtKB-KW"/>
</dbReference>
<dbReference type="InParanoid" id="A0A6P7WS88"/>
<feature type="region of interest" description="Disordered" evidence="11">
    <location>
        <begin position="650"/>
        <end position="678"/>
    </location>
</feature>
<dbReference type="PROSITE" id="PS51872">
    <property type="entry name" value="ZF_ZBR"/>
    <property type="match status" value="1"/>
</dbReference>
<dbReference type="CDD" id="cd22171">
    <property type="entry name" value="F-box_FBXO43"/>
    <property type="match status" value="1"/>
</dbReference>